<dbReference type="EMBL" id="JADGJQ010000134">
    <property type="protein sequence ID" value="KAJ3167759.1"/>
    <property type="molecule type" value="Genomic_DNA"/>
</dbReference>
<sequence length="417" mass="45017">MALLCIIFTIAGSLYVLINAIRGGNYQTFSDRLPLYRCVADLMFAAVHTIDHLVLLGTQEYPSQAVGRLLSSLVLIFVSYQMLVTTVLAVQSFLKVTFDVTLPLGSYEHRLHLLAFFPPLVIFGIGNGVDALGPFYYFQGLNANNHQGMIYGWFVVTSYTTIRTVNNVAFQIKGAAPSKNGAKGAASGKSASVARAVNRLHSFMIAACLQWIPAALLIGACTSFESTSNYGGKIFLQYLGIMGANLGGVFNSAAYVYNERAFKRSVGPEKSQDSGGTRSTSKAGASTKVLPQTGSQTGPMASVGKKSVKSLRVQLDEPAHIQDDRTQRLKDARSEAQKDIEALKAAKNKEFADYEKQYAGSSDDTVAKANASTEEELKGVNVLYAKNKQQVIEKLLGGIVNVQPKIHPNAKKARPAA</sequence>
<keyword evidence="6" id="KW-1133">Transmembrane helix</keyword>
<gene>
    <name evidence="7" type="primary">VMA10</name>
    <name evidence="7" type="ORF">HDU87_001478</name>
</gene>
<organism evidence="7 8">
    <name type="scientific">Geranomyces variabilis</name>
    <dbReference type="NCBI Taxonomy" id="109894"/>
    <lineage>
        <taxon>Eukaryota</taxon>
        <taxon>Fungi</taxon>
        <taxon>Fungi incertae sedis</taxon>
        <taxon>Chytridiomycota</taxon>
        <taxon>Chytridiomycota incertae sedis</taxon>
        <taxon>Chytridiomycetes</taxon>
        <taxon>Spizellomycetales</taxon>
        <taxon>Powellomycetaceae</taxon>
        <taxon>Geranomyces</taxon>
    </lineage>
</organism>
<feature type="transmembrane region" description="Helical" evidence="6">
    <location>
        <begin position="69"/>
        <end position="94"/>
    </location>
</feature>
<dbReference type="PANTHER" id="PTHR12713">
    <property type="entry name" value="VACUOLAR ATP SYNTHASE SUBUNIT G"/>
    <property type="match status" value="1"/>
</dbReference>
<protein>
    <submittedName>
        <fullName evidence="7">H(+)-transporting V1 sector ATPase subunit G</fullName>
    </submittedName>
</protein>
<evidence type="ECO:0000256" key="3">
    <source>
        <dbReference type="ARBA" id="ARBA00022781"/>
    </source>
</evidence>
<accession>A0AAD5XI43</accession>
<comment type="caution">
    <text evidence="7">The sequence shown here is derived from an EMBL/GenBank/DDBJ whole genome shotgun (WGS) entry which is preliminary data.</text>
</comment>
<dbReference type="NCBIfam" id="TIGR01147">
    <property type="entry name" value="V_ATP_synt_G"/>
    <property type="match status" value="1"/>
</dbReference>
<evidence type="ECO:0000313" key="7">
    <source>
        <dbReference type="EMBL" id="KAJ3167759.1"/>
    </source>
</evidence>
<evidence type="ECO:0000256" key="6">
    <source>
        <dbReference type="SAM" id="Phobius"/>
    </source>
</evidence>
<feature type="region of interest" description="Disordered" evidence="5">
    <location>
        <begin position="266"/>
        <end position="303"/>
    </location>
</feature>
<dbReference type="PANTHER" id="PTHR12713:SF11">
    <property type="entry name" value="V-TYPE PROTON ATPASE SUBUNIT G"/>
    <property type="match status" value="1"/>
</dbReference>
<evidence type="ECO:0000256" key="4">
    <source>
        <dbReference type="ARBA" id="ARBA00023065"/>
    </source>
</evidence>
<evidence type="ECO:0000256" key="5">
    <source>
        <dbReference type="SAM" id="MobiDB-lite"/>
    </source>
</evidence>
<feature type="compositionally biased region" description="Polar residues" evidence="5">
    <location>
        <begin position="273"/>
        <end position="299"/>
    </location>
</feature>
<dbReference type="Pfam" id="PF03179">
    <property type="entry name" value="V-ATPase_G"/>
    <property type="match status" value="1"/>
</dbReference>
<proteinExistence type="inferred from homology"/>
<dbReference type="Proteomes" id="UP001212152">
    <property type="component" value="Unassembled WGS sequence"/>
</dbReference>
<keyword evidence="2" id="KW-0813">Transport</keyword>
<keyword evidence="6" id="KW-0812">Transmembrane</keyword>
<keyword evidence="4" id="KW-0406">Ion transport</keyword>
<dbReference type="AlphaFoldDB" id="A0AAD5XI43"/>
<feature type="transmembrane region" description="Helical" evidence="6">
    <location>
        <begin position="114"/>
        <end position="138"/>
    </location>
</feature>
<dbReference type="InterPro" id="IPR005124">
    <property type="entry name" value="V-ATPase_G"/>
</dbReference>
<dbReference type="GO" id="GO:0046961">
    <property type="term" value="F:proton-transporting ATPase activity, rotational mechanism"/>
    <property type="evidence" value="ECO:0007669"/>
    <property type="project" value="InterPro"/>
</dbReference>
<evidence type="ECO:0000313" key="8">
    <source>
        <dbReference type="Proteomes" id="UP001212152"/>
    </source>
</evidence>
<reference evidence="7" key="1">
    <citation type="submission" date="2020-05" db="EMBL/GenBank/DDBJ databases">
        <title>Phylogenomic resolution of chytrid fungi.</title>
        <authorList>
            <person name="Stajich J.E."/>
            <person name="Amses K."/>
            <person name="Simmons R."/>
            <person name="Seto K."/>
            <person name="Myers J."/>
            <person name="Bonds A."/>
            <person name="Quandt C.A."/>
            <person name="Barry K."/>
            <person name="Liu P."/>
            <person name="Grigoriev I."/>
            <person name="Longcore J.E."/>
            <person name="James T.Y."/>
        </authorList>
    </citation>
    <scope>NUCLEOTIDE SEQUENCE</scope>
    <source>
        <strain evidence="7">JEL0379</strain>
    </source>
</reference>
<evidence type="ECO:0000256" key="2">
    <source>
        <dbReference type="ARBA" id="ARBA00022448"/>
    </source>
</evidence>
<dbReference type="GO" id="GO:0000221">
    <property type="term" value="C:vacuolar proton-transporting V-type ATPase, V1 domain"/>
    <property type="evidence" value="ECO:0007669"/>
    <property type="project" value="TreeGrafter"/>
</dbReference>
<comment type="similarity">
    <text evidence="1">Belongs to the V-ATPase G subunit family.</text>
</comment>
<keyword evidence="8" id="KW-1185">Reference proteome</keyword>
<dbReference type="Gene3D" id="1.20.5.2950">
    <property type="match status" value="1"/>
</dbReference>
<feature type="transmembrane region" description="Helical" evidence="6">
    <location>
        <begin position="235"/>
        <end position="257"/>
    </location>
</feature>
<keyword evidence="6" id="KW-0472">Membrane</keyword>
<feature type="transmembrane region" description="Helical" evidence="6">
    <location>
        <begin position="200"/>
        <end position="220"/>
    </location>
</feature>
<dbReference type="GO" id="GO:0016887">
    <property type="term" value="F:ATP hydrolysis activity"/>
    <property type="evidence" value="ECO:0007669"/>
    <property type="project" value="TreeGrafter"/>
</dbReference>
<keyword evidence="3" id="KW-0375">Hydrogen ion transport</keyword>
<name>A0AAD5XI43_9FUNG</name>
<evidence type="ECO:0000256" key="1">
    <source>
        <dbReference type="ARBA" id="ARBA00010066"/>
    </source>
</evidence>